<dbReference type="Proteomes" id="UP000612893">
    <property type="component" value="Unassembled WGS sequence"/>
</dbReference>
<accession>A0A934JY56</accession>
<dbReference type="RefSeq" id="WP_338200711.1">
    <property type="nucleotide sequence ID" value="NZ_JAEKNR010000089.1"/>
</dbReference>
<evidence type="ECO:0000256" key="1">
    <source>
        <dbReference type="SAM" id="MobiDB-lite"/>
    </source>
</evidence>
<proteinExistence type="predicted"/>
<organism evidence="2 3">
    <name type="scientific">Candidatus Nephthysia bennettiae</name>
    <dbReference type="NCBI Taxonomy" id="3127016"/>
    <lineage>
        <taxon>Bacteria</taxon>
        <taxon>Bacillati</taxon>
        <taxon>Candidatus Dormiibacterota</taxon>
        <taxon>Candidatus Dormibacteria</taxon>
        <taxon>Candidatus Dormibacterales</taxon>
        <taxon>Candidatus Dormibacteraceae</taxon>
        <taxon>Candidatus Nephthysia</taxon>
    </lineage>
</organism>
<gene>
    <name evidence="2" type="ORF">JF922_08000</name>
</gene>
<reference evidence="2" key="1">
    <citation type="submission" date="2020-10" db="EMBL/GenBank/DDBJ databases">
        <title>Ca. Dormibacterota MAGs.</title>
        <authorList>
            <person name="Montgomery K."/>
        </authorList>
    </citation>
    <scope>NUCLEOTIDE SEQUENCE [LARGE SCALE GENOMIC DNA]</scope>
    <source>
        <strain evidence="2">SC8812_S17_10</strain>
    </source>
</reference>
<protein>
    <recommendedName>
        <fullName evidence="4">Integrase catalytic domain-containing protein</fullName>
    </recommendedName>
</protein>
<evidence type="ECO:0008006" key="4">
    <source>
        <dbReference type="Google" id="ProtNLM"/>
    </source>
</evidence>
<dbReference type="EMBL" id="JAEKNR010000089">
    <property type="protein sequence ID" value="MBJ7598016.1"/>
    <property type="molecule type" value="Genomic_DNA"/>
</dbReference>
<feature type="region of interest" description="Disordered" evidence="1">
    <location>
        <begin position="45"/>
        <end position="70"/>
    </location>
</feature>
<comment type="caution">
    <text evidence="2">The sequence shown here is derived from an EMBL/GenBank/DDBJ whole genome shotgun (WGS) entry which is preliminary data.</text>
</comment>
<name>A0A934JY56_9BACT</name>
<evidence type="ECO:0000313" key="2">
    <source>
        <dbReference type="EMBL" id="MBJ7598016.1"/>
    </source>
</evidence>
<dbReference type="AlphaFoldDB" id="A0A934JY56"/>
<keyword evidence="3" id="KW-1185">Reference proteome</keyword>
<evidence type="ECO:0000313" key="3">
    <source>
        <dbReference type="Proteomes" id="UP000612893"/>
    </source>
</evidence>
<sequence>MGHAPVRDRSSSSQECWKPAFARYLTSKCTGLQRDLVRELHIYNTDRAHQGRRTKGLTPEQALTDRNLSL</sequence>